<organism evidence="1 2">
    <name type="scientific">Rubellimicrobium aerolatum</name>
    <dbReference type="NCBI Taxonomy" id="490979"/>
    <lineage>
        <taxon>Bacteria</taxon>
        <taxon>Pseudomonadati</taxon>
        <taxon>Pseudomonadota</taxon>
        <taxon>Alphaproteobacteria</taxon>
        <taxon>Rhodobacterales</taxon>
        <taxon>Roseobacteraceae</taxon>
        <taxon>Rubellimicrobium</taxon>
    </lineage>
</organism>
<dbReference type="EMBL" id="JBHSNA010000002">
    <property type="protein sequence ID" value="MFC5565454.1"/>
    <property type="molecule type" value="Genomic_DNA"/>
</dbReference>
<dbReference type="Proteomes" id="UP001596056">
    <property type="component" value="Unassembled WGS sequence"/>
</dbReference>
<dbReference type="InterPro" id="IPR008792">
    <property type="entry name" value="PQQD"/>
</dbReference>
<sequence>MLDRFPSDIAPSPEALESRVGEEMVLLHLGNDTYYGLDAMGTRIWTQLKAGTPLPAIRDRIAAEHGLDARTVEADMAPFLDDLLKNELLVHG</sequence>
<keyword evidence="2" id="KW-1185">Reference proteome</keyword>
<dbReference type="InterPro" id="IPR041881">
    <property type="entry name" value="PqqD_sf"/>
</dbReference>
<gene>
    <name evidence="1" type="ORF">ACFPOC_03375</name>
</gene>
<dbReference type="RefSeq" id="WP_209837888.1">
    <property type="nucleotide sequence ID" value="NZ_JAGGJP010000002.1"/>
</dbReference>
<dbReference type="Gene3D" id="1.10.10.1150">
    <property type="entry name" value="Coenzyme PQQ synthesis protein D (PqqD)"/>
    <property type="match status" value="1"/>
</dbReference>
<evidence type="ECO:0000313" key="2">
    <source>
        <dbReference type="Proteomes" id="UP001596056"/>
    </source>
</evidence>
<protein>
    <submittedName>
        <fullName evidence="1">PqqD family protein</fullName>
    </submittedName>
</protein>
<proteinExistence type="predicted"/>
<dbReference type="Pfam" id="PF05402">
    <property type="entry name" value="PqqD"/>
    <property type="match status" value="1"/>
</dbReference>
<reference evidence="2" key="1">
    <citation type="journal article" date="2019" name="Int. J. Syst. Evol. Microbiol.">
        <title>The Global Catalogue of Microorganisms (GCM) 10K type strain sequencing project: providing services to taxonomists for standard genome sequencing and annotation.</title>
        <authorList>
            <consortium name="The Broad Institute Genomics Platform"/>
            <consortium name="The Broad Institute Genome Sequencing Center for Infectious Disease"/>
            <person name="Wu L."/>
            <person name="Ma J."/>
        </authorList>
    </citation>
    <scope>NUCLEOTIDE SEQUENCE [LARGE SCALE GENOMIC DNA]</scope>
    <source>
        <strain evidence="2">KACC 11588</strain>
    </source>
</reference>
<name>A0ABW0S983_9RHOB</name>
<accession>A0ABW0S983</accession>
<comment type="caution">
    <text evidence="1">The sequence shown here is derived from an EMBL/GenBank/DDBJ whole genome shotgun (WGS) entry which is preliminary data.</text>
</comment>
<evidence type="ECO:0000313" key="1">
    <source>
        <dbReference type="EMBL" id="MFC5565454.1"/>
    </source>
</evidence>